<keyword evidence="2" id="KW-1185">Reference proteome</keyword>
<dbReference type="STRING" id="1754190.A0A1Y2EX58"/>
<dbReference type="InterPro" id="IPR023214">
    <property type="entry name" value="HAD_sf"/>
</dbReference>
<proteinExistence type="predicted"/>
<evidence type="ECO:0000313" key="2">
    <source>
        <dbReference type="Proteomes" id="UP000193920"/>
    </source>
</evidence>
<dbReference type="OrthoDB" id="2143506at2759"/>
<evidence type="ECO:0000313" key="1">
    <source>
        <dbReference type="EMBL" id="ORY76150.1"/>
    </source>
</evidence>
<sequence>MESELPNPSKIKLIVCDIDGTLLDPSGHVTDRTATVIKKILKEYPDLYFALASGRSRPGIIEIREKLDIMNNPKTEFILCNGSIICDYTGNIIWENTLSIEFLIKFYETLKDHPNNSFAFLSGDDSIMFDEEWARRAQGYGEQTVVVNKEEFIEKIKAGKVKINKVGFLVNGEAQAQEIEEFTKELRNEYDIECAFTDIFLEFLSKGINKGSGLSQFLKQVHITKDEVIAFGNGGNDIQLFKNSGWPIAMENSQEVLKEHAKLFTKTNSEDGVAYMLEKIFLKK</sequence>
<dbReference type="NCBIfam" id="TIGR01484">
    <property type="entry name" value="HAD-SF-IIB"/>
    <property type="match status" value="1"/>
</dbReference>
<dbReference type="GO" id="GO:0000287">
    <property type="term" value="F:magnesium ion binding"/>
    <property type="evidence" value="ECO:0007669"/>
    <property type="project" value="TreeGrafter"/>
</dbReference>
<dbReference type="Pfam" id="PF08282">
    <property type="entry name" value="Hydrolase_3"/>
    <property type="match status" value="1"/>
</dbReference>
<dbReference type="SUPFAM" id="SSF56784">
    <property type="entry name" value="HAD-like"/>
    <property type="match status" value="1"/>
</dbReference>
<dbReference type="SFLD" id="SFLDG01140">
    <property type="entry name" value="C2.B:_Phosphomannomutase_and_P"/>
    <property type="match status" value="1"/>
</dbReference>
<gene>
    <name evidence="1" type="ORF">LY90DRAFT_377507</name>
</gene>
<dbReference type="NCBIfam" id="TIGR00099">
    <property type="entry name" value="Cof-subfamily"/>
    <property type="match status" value="1"/>
</dbReference>
<dbReference type="AlphaFoldDB" id="A0A1Y2EX58"/>
<dbReference type="PANTHER" id="PTHR10000:SF8">
    <property type="entry name" value="HAD SUPERFAMILY HYDROLASE-LIKE, TYPE 3"/>
    <property type="match status" value="1"/>
</dbReference>
<dbReference type="InterPro" id="IPR000150">
    <property type="entry name" value="Cof"/>
</dbReference>
<evidence type="ECO:0008006" key="3">
    <source>
        <dbReference type="Google" id="ProtNLM"/>
    </source>
</evidence>
<dbReference type="PANTHER" id="PTHR10000">
    <property type="entry name" value="PHOSPHOSERINE PHOSPHATASE"/>
    <property type="match status" value="1"/>
</dbReference>
<dbReference type="Proteomes" id="UP000193920">
    <property type="component" value="Unassembled WGS sequence"/>
</dbReference>
<dbReference type="EMBL" id="MCOG01000023">
    <property type="protein sequence ID" value="ORY76150.1"/>
    <property type="molecule type" value="Genomic_DNA"/>
</dbReference>
<dbReference type="GO" id="GO:0016791">
    <property type="term" value="F:phosphatase activity"/>
    <property type="evidence" value="ECO:0007669"/>
    <property type="project" value="TreeGrafter"/>
</dbReference>
<dbReference type="GO" id="GO:0005829">
    <property type="term" value="C:cytosol"/>
    <property type="evidence" value="ECO:0007669"/>
    <property type="project" value="TreeGrafter"/>
</dbReference>
<accession>A0A1Y2EX58</accession>
<dbReference type="InterPro" id="IPR006379">
    <property type="entry name" value="HAD-SF_hydro_IIB"/>
</dbReference>
<dbReference type="SFLD" id="SFLDS00003">
    <property type="entry name" value="Haloacid_Dehalogenase"/>
    <property type="match status" value="1"/>
</dbReference>
<reference evidence="1 2" key="1">
    <citation type="submission" date="2016-08" db="EMBL/GenBank/DDBJ databases">
        <title>A Parts List for Fungal Cellulosomes Revealed by Comparative Genomics.</title>
        <authorList>
            <consortium name="DOE Joint Genome Institute"/>
            <person name="Haitjema C.H."/>
            <person name="Gilmore S.P."/>
            <person name="Henske J.K."/>
            <person name="Solomon K.V."/>
            <person name="De Groot R."/>
            <person name="Kuo A."/>
            <person name="Mondo S.J."/>
            <person name="Salamov A.A."/>
            <person name="Labutti K."/>
            <person name="Zhao Z."/>
            <person name="Chiniquy J."/>
            <person name="Barry K."/>
            <person name="Brewer H.M."/>
            <person name="Purvine S.O."/>
            <person name="Wright A.T."/>
            <person name="Boxma B."/>
            <person name="Van Alen T."/>
            <person name="Hackstein J.H."/>
            <person name="Baker S.E."/>
            <person name="Grigoriev I.V."/>
            <person name="O'Malley M.A."/>
        </authorList>
    </citation>
    <scope>NUCLEOTIDE SEQUENCE [LARGE SCALE GENOMIC DNA]</scope>
    <source>
        <strain evidence="1 2">G1</strain>
    </source>
</reference>
<comment type="caution">
    <text evidence="1">The sequence shown here is derived from an EMBL/GenBank/DDBJ whole genome shotgun (WGS) entry which is preliminary data.</text>
</comment>
<dbReference type="Gene3D" id="3.40.50.1000">
    <property type="entry name" value="HAD superfamily/HAD-like"/>
    <property type="match status" value="1"/>
</dbReference>
<organism evidence="1 2">
    <name type="scientific">Neocallimastix californiae</name>
    <dbReference type="NCBI Taxonomy" id="1754190"/>
    <lineage>
        <taxon>Eukaryota</taxon>
        <taxon>Fungi</taxon>
        <taxon>Fungi incertae sedis</taxon>
        <taxon>Chytridiomycota</taxon>
        <taxon>Chytridiomycota incertae sedis</taxon>
        <taxon>Neocallimastigomycetes</taxon>
        <taxon>Neocallimastigales</taxon>
        <taxon>Neocallimastigaceae</taxon>
        <taxon>Neocallimastix</taxon>
    </lineage>
</organism>
<protein>
    <recommendedName>
        <fullName evidence="3">HAD-like protein</fullName>
    </recommendedName>
</protein>
<dbReference type="InterPro" id="IPR036412">
    <property type="entry name" value="HAD-like_sf"/>
</dbReference>
<dbReference type="Gene3D" id="3.30.1240.10">
    <property type="match status" value="1"/>
</dbReference>
<name>A0A1Y2EX58_9FUNG</name>